<dbReference type="InterPro" id="IPR046336">
    <property type="entry name" value="Lon_prtase_N_sf"/>
</dbReference>
<dbReference type="AlphaFoldDB" id="A0A7S3Q019"/>
<dbReference type="InterPro" id="IPR015947">
    <property type="entry name" value="PUA-like_sf"/>
</dbReference>
<accession>A0A7S3Q019</accession>
<gene>
    <name evidence="1" type="ORF">CDEB00056_LOCUS5970</name>
</gene>
<dbReference type="Gene3D" id="2.30.130.40">
    <property type="entry name" value="LON domain-like"/>
    <property type="match status" value="1"/>
</dbReference>
<reference evidence="1" key="1">
    <citation type="submission" date="2021-01" db="EMBL/GenBank/DDBJ databases">
        <authorList>
            <person name="Corre E."/>
            <person name="Pelletier E."/>
            <person name="Niang G."/>
            <person name="Scheremetjew M."/>
            <person name="Finn R."/>
            <person name="Kale V."/>
            <person name="Holt S."/>
            <person name="Cochrane G."/>
            <person name="Meng A."/>
            <person name="Brown T."/>
            <person name="Cohen L."/>
        </authorList>
    </citation>
    <scope>NUCLEOTIDE SEQUENCE</scope>
    <source>
        <strain evidence="1">MM31A-1</strain>
    </source>
</reference>
<proteinExistence type="predicted"/>
<name>A0A7S3Q019_9STRA</name>
<sequence>MSSMNANARAYVPQQTNVPSFHQFLELQDEIVVSILAFVADCPFERHTLQNKSTLTHVLPLVSKQFYAISRNSDYIWKGIMTRLLKNESNLWEAALESFLDTNPSPPNVDSSKHDNDPGCILTKARTSIRNIIATEKIQNPYYGEHGEMFTILLNEHIRYSSPLFYMPDDSIQINSAFGLHFFEPRYRRLIREVMAPYPERFRNGIECSEENGLPSPPTFIYANRSPLRRGSLACIVKVLQCDIHENGTADVMMMPIETVRVELVWEQVDVGDHLYFAKAIRVTEKEQREIELDHMRSYYPNLSAQGASAQTYVTNMLRALAQDRAGSLDDHESDEDERGS</sequence>
<evidence type="ECO:0000313" key="1">
    <source>
        <dbReference type="EMBL" id="CAE0461129.1"/>
    </source>
</evidence>
<dbReference type="EMBL" id="HBIO01007891">
    <property type="protein sequence ID" value="CAE0461129.1"/>
    <property type="molecule type" value="Transcribed_RNA"/>
</dbReference>
<organism evidence="1">
    <name type="scientific">Chaetoceros debilis</name>
    <dbReference type="NCBI Taxonomy" id="122233"/>
    <lineage>
        <taxon>Eukaryota</taxon>
        <taxon>Sar</taxon>
        <taxon>Stramenopiles</taxon>
        <taxon>Ochrophyta</taxon>
        <taxon>Bacillariophyta</taxon>
        <taxon>Coscinodiscophyceae</taxon>
        <taxon>Chaetocerotophycidae</taxon>
        <taxon>Chaetocerotales</taxon>
        <taxon>Chaetocerotaceae</taxon>
        <taxon>Chaetoceros</taxon>
    </lineage>
</organism>
<protein>
    <submittedName>
        <fullName evidence="1">Uncharacterized protein</fullName>
    </submittedName>
</protein>
<dbReference type="SUPFAM" id="SSF88697">
    <property type="entry name" value="PUA domain-like"/>
    <property type="match status" value="1"/>
</dbReference>